<dbReference type="Proteomes" id="UP000551353">
    <property type="component" value="Unassembled WGS sequence"/>
</dbReference>
<accession>A0ABR6IH03</accession>
<comment type="caution">
    <text evidence="1">The sequence shown here is derived from an EMBL/GenBank/DDBJ whole genome shotgun (WGS) entry which is preliminary data.</text>
</comment>
<proteinExistence type="predicted"/>
<sequence length="95" mass="10223">MMETRAAITGSVWRVLRPADKYFATVDINAVIGGVSSCRSSPLETEIAETGVLIRSTAKRPVESAILALDWCVVDEGEAFLHEAISSKLPIFGSI</sequence>
<organism evidence="1 2">
    <name type="scientific">Rhizobium mongolense</name>
    <dbReference type="NCBI Taxonomy" id="57676"/>
    <lineage>
        <taxon>Bacteria</taxon>
        <taxon>Pseudomonadati</taxon>
        <taxon>Pseudomonadota</taxon>
        <taxon>Alphaproteobacteria</taxon>
        <taxon>Hyphomicrobiales</taxon>
        <taxon>Rhizobiaceae</taxon>
        <taxon>Rhizobium/Agrobacterium group</taxon>
        <taxon>Rhizobium</taxon>
    </lineage>
</organism>
<evidence type="ECO:0000313" key="1">
    <source>
        <dbReference type="EMBL" id="MBB4227045.1"/>
    </source>
</evidence>
<keyword evidence="2" id="KW-1185">Reference proteome</keyword>
<reference evidence="1 2" key="1">
    <citation type="submission" date="2020-08" db="EMBL/GenBank/DDBJ databases">
        <title>Genomic Encyclopedia of Type Strains, Phase IV (KMG-V): Genome sequencing to study the core and pangenomes of soil and plant-associated prokaryotes.</title>
        <authorList>
            <person name="Whitman W."/>
        </authorList>
    </citation>
    <scope>NUCLEOTIDE SEQUENCE [LARGE SCALE GENOMIC DNA]</scope>
    <source>
        <strain evidence="1 2">SEMIA 4087</strain>
    </source>
</reference>
<evidence type="ECO:0000313" key="2">
    <source>
        <dbReference type="Proteomes" id="UP000551353"/>
    </source>
</evidence>
<gene>
    <name evidence="1" type="ORF">GGD56_000865</name>
</gene>
<name>A0ABR6IH03_9HYPH</name>
<protein>
    <submittedName>
        <fullName evidence="1">Uncharacterized protein</fullName>
    </submittedName>
</protein>
<dbReference type="EMBL" id="JACIFX010000001">
    <property type="protein sequence ID" value="MBB4227045.1"/>
    <property type="molecule type" value="Genomic_DNA"/>
</dbReference>